<dbReference type="PANTHER" id="PTHR47955">
    <property type="entry name" value="CYTOCHROME P450 FAMILY 71 PROTEIN"/>
    <property type="match status" value="1"/>
</dbReference>
<evidence type="ECO:0000313" key="15">
    <source>
        <dbReference type="EMBL" id="KAB5552710.1"/>
    </source>
</evidence>
<feature type="transmembrane region" description="Helical" evidence="14">
    <location>
        <begin position="177"/>
        <end position="198"/>
    </location>
</feature>
<evidence type="ECO:0000256" key="4">
    <source>
        <dbReference type="ARBA" id="ARBA00022617"/>
    </source>
</evidence>
<dbReference type="AlphaFoldDB" id="A0A5N5MC06"/>
<keyword evidence="4 12" id="KW-0349">Heme</keyword>
<keyword evidence="16" id="KW-1185">Reference proteome</keyword>
<dbReference type="InterPro" id="IPR001128">
    <property type="entry name" value="Cyt_P450"/>
</dbReference>
<comment type="cofactor">
    <cofactor evidence="1 12">
        <name>heme</name>
        <dbReference type="ChEBI" id="CHEBI:30413"/>
    </cofactor>
</comment>
<dbReference type="Gene3D" id="1.10.630.10">
    <property type="entry name" value="Cytochrome P450"/>
    <property type="match status" value="2"/>
</dbReference>
<comment type="similarity">
    <text evidence="3 13">Belongs to the cytochrome P450 family.</text>
</comment>
<dbReference type="InterPro" id="IPR002401">
    <property type="entry name" value="Cyt_P450_E_grp-I"/>
</dbReference>
<evidence type="ECO:0000256" key="12">
    <source>
        <dbReference type="PIRSR" id="PIRSR602401-1"/>
    </source>
</evidence>
<comment type="subcellular location">
    <subcellularLocation>
        <location evidence="2">Membrane</location>
        <topology evidence="2">Single-pass membrane protein</topology>
    </subcellularLocation>
</comment>
<evidence type="ECO:0000256" key="1">
    <source>
        <dbReference type="ARBA" id="ARBA00001971"/>
    </source>
</evidence>
<comment type="caution">
    <text evidence="15">The sequence shown here is derived from an EMBL/GenBank/DDBJ whole genome shotgun (WGS) entry which is preliminary data.</text>
</comment>
<keyword evidence="5 14" id="KW-0812">Transmembrane</keyword>
<dbReference type="PRINTS" id="PR00463">
    <property type="entry name" value="EP450I"/>
</dbReference>
<name>A0A5N5MC06_9ROSI</name>
<evidence type="ECO:0000256" key="5">
    <source>
        <dbReference type="ARBA" id="ARBA00022692"/>
    </source>
</evidence>
<protein>
    <recommendedName>
        <fullName evidence="17">Cytochrome P450</fullName>
    </recommendedName>
</protein>
<evidence type="ECO:0008006" key="17">
    <source>
        <dbReference type="Google" id="ProtNLM"/>
    </source>
</evidence>
<gene>
    <name evidence="15" type="ORF">DKX38_010021</name>
</gene>
<keyword evidence="7 14" id="KW-1133">Transmembrane helix</keyword>
<evidence type="ECO:0000256" key="8">
    <source>
        <dbReference type="ARBA" id="ARBA00023002"/>
    </source>
</evidence>
<keyword evidence="11 14" id="KW-0472">Membrane</keyword>
<dbReference type="GO" id="GO:0004497">
    <property type="term" value="F:monooxygenase activity"/>
    <property type="evidence" value="ECO:0007669"/>
    <property type="project" value="UniProtKB-KW"/>
</dbReference>
<evidence type="ECO:0000256" key="11">
    <source>
        <dbReference type="ARBA" id="ARBA00023136"/>
    </source>
</evidence>
<reference evidence="16" key="1">
    <citation type="journal article" date="2019" name="Gigascience">
        <title>De novo genome assembly of the endangered Acer yangbiense, a plant species with extremely small populations endemic to Yunnan Province, China.</title>
        <authorList>
            <person name="Yang J."/>
            <person name="Wariss H.M."/>
            <person name="Tao L."/>
            <person name="Zhang R."/>
            <person name="Yun Q."/>
            <person name="Hollingsworth P."/>
            <person name="Dao Z."/>
            <person name="Luo G."/>
            <person name="Guo H."/>
            <person name="Ma Y."/>
            <person name="Sun W."/>
        </authorList>
    </citation>
    <scope>NUCLEOTIDE SEQUENCE [LARGE SCALE GENOMIC DNA]</scope>
    <source>
        <strain evidence="16">cv. br00</strain>
    </source>
</reference>
<dbReference type="InterPro" id="IPR036396">
    <property type="entry name" value="Cyt_P450_sf"/>
</dbReference>
<dbReference type="GO" id="GO:0016705">
    <property type="term" value="F:oxidoreductase activity, acting on paired donors, with incorporation or reduction of molecular oxygen"/>
    <property type="evidence" value="ECO:0007669"/>
    <property type="project" value="InterPro"/>
</dbReference>
<organism evidence="15 16">
    <name type="scientific">Salix brachista</name>
    <dbReference type="NCBI Taxonomy" id="2182728"/>
    <lineage>
        <taxon>Eukaryota</taxon>
        <taxon>Viridiplantae</taxon>
        <taxon>Streptophyta</taxon>
        <taxon>Embryophyta</taxon>
        <taxon>Tracheophyta</taxon>
        <taxon>Spermatophyta</taxon>
        <taxon>Magnoliopsida</taxon>
        <taxon>eudicotyledons</taxon>
        <taxon>Gunneridae</taxon>
        <taxon>Pentapetalae</taxon>
        <taxon>rosids</taxon>
        <taxon>fabids</taxon>
        <taxon>Malpighiales</taxon>
        <taxon>Salicaceae</taxon>
        <taxon>Saliceae</taxon>
        <taxon>Salix</taxon>
    </lineage>
</organism>
<dbReference type="PANTHER" id="PTHR47955:SF22">
    <property type="entry name" value="CYTOCHROME P450 83B1-LIKE"/>
    <property type="match status" value="1"/>
</dbReference>
<dbReference type="PROSITE" id="PS00086">
    <property type="entry name" value="CYTOCHROME_P450"/>
    <property type="match status" value="1"/>
</dbReference>
<feature type="binding site" description="axial binding residue" evidence="12">
    <location>
        <position position="618"/>
    </location>
    <ligand>
        <name>heme</name>
        <dbReference type="ChEBI" id="CHEBI:30413"/>
    </ligand>
    <ligandPart>
        <name>Fe</name>
        <dbReference type="ChEBI" id="CHEBI:18248"/>
    </ligandPart>
</feature>
<accession>A0A5N5MC06</accession>
<dbReference type="Pfam" id="PF00067">
    <property type="entry name" value="p450"/>
    <property type="match status" value="2"/>
</dbReference>
<keyword evidence="9 12" id="KW-0408">Iron</keyword>
<evidence type="ECO:0000256" key="13">
    <source>
        <dbReference type="RuleBase" id="RU000461"/>
    </source>
</evidence>
<dbReference type="InterPro" id="IPR017972">
    <property type="entry name" value="Cyt_P450_CS"/>
</dbReference>
<evidence type="ECO:0000256" key="9">
    <source>
        <dbReference type="ARBA" id="ARBA00023004"/>
    </source>
</evidence>
<keyword evidence="8 13" id="KW-0560">Oxidoreductase</keyword>
<evidence type="ECO:0000256" key="10">
    <source>
        <dbReference type="ARBA" id="ARBA00023033"/>
    </source>
</evidence>
<dbReference type="CDD" id="cd11072">
    <property type="entry name" value="CYP71-like"/>
    <property type="match status" value="1"/>
</dbReference>
<proteinExistence type="inferred from homology"/>
<evidence type="ECO:0000256" key="3">
    <source>
        <dbReference type="ARBA" id="ARBA00010617"/>
    </source>
</evidence>
<evidence type="ECO:0000256" key="6">
    <source>
        <dbReference type="ARBA" id="ARBA00022723"/>
    </source>
</evidence>
<dbReference type="PRINTS" id="PR00385">
    <property type="entry name" value="P450"/>
</dbReference>
<evidence type="ECO:0000313" key="16">
    <source>
        <dbReference type="Proteomes" id="UP000326939"/>
    </source>
</evidence>
<dbReference type="GO" id="GO:0020037">
    <property type="term" value="F:heme binding"/>
    <property type="evidence" value="ECO:0007669"/>
    <property type="project" value="InterPro"/>
</dbReference>
<dbReference type="GO" id="GO:0016020">
    <property type="term" value="C:membrane"/>
    <property type="evidence" value="ECO:0007669"/>
    <property type="project" value="UniProtKB-SubCell"/>
</dbReference>
<evidence type="ECO:0000256" key="14">
    <source>
        <dbReference type="SAM" id="Phobius"/>
    </source>
</evidence>
<dbReference type="GO" id="GO:0005506">
    <property type="term" value="F:iron ion binding"/>
    <property type="evidence" value="ECO:0007669"/>
    <property type="project" value="InterPro"/>
</dbReference>
<dbReference type="SUPFAM" id="SSF48264">
    <property type="entry name" value="Cytochrome P450"/>
    <property type="match status" value="2"/>
</dbReference>
<evidence type="ECO:0000256" key="7">
    <source>
        <dbReference type="ARBA" id="ARBA00022989"/>
    </source>
</evidence>
<dbReference type="Proteomes" id="UP000326939">
    <property type="component" value="Chromosome 6"/>
</dbReference>
<dbReference type="EMBL" id="VDCV01000006">
    <property type="protein sequence ID" value="KAB5552710.1"/>
    <property type="molecule type" value="Genomic_DNA"/>
</dbReference>
<evidence type="ECO:0000256" key="2">
    <source>
        <dbReference type="ARBA" id="ARBA00004167"/>
    </source>
</evidence>
<sequence>MAKEILKTHDHEFCSKPVLTGQQKLSYNGLDLAFSRYGAYWREMRKICVIHLFSSIRVQSFSPIREEEVSHMIGNISISALDSEPFNLTEAMMSLTSTIICRIAFGKSYEDGGSEKSKFQDLLNETEAMYEECVFRFGLDVRPQVLPLQLPNQDEPRLTSYLIAHGEYCEKTWRNRIIMVSLFFLVILSLPIFLWFLLKKNTTTKTSRLPPGPRGLPLIGNLHQLDSSNLQKHLWRLSQKYGPLFTLRLGFRRALVACSAKMAKEILKTHDLEFCSRPVLTGQQKLSYNGLDLSFSRYGAYWREMRKICVIHLFSSIRVQSFSPIREEEVSHMIGKISISALDSEPFNLTEAMMSLTSTIICRIAFGKSYEDGGSEKSKFQDLLNETEAMFSIFFFSDYFPYMRWVDRLTGLARRLEKNFKEFDAFYQQIIDEHLDPNRSKPEHEDILDVLLQIYKDRPYKTQLTFDHIKAILMDIFVAGTDTSAAIVIWAMCFVMKNPEALKKVQEEVRTVIGNKGFVNEYDVEQLCYLKAVVKETMRLQPSVPLLIPRETTEKCNIDGYEIPAKTLVYVNAWAVGRDSEAWENPNEFNPDRFMGSSIDLKGHHFELIPFGSGRRMCPGLDMGIANVELSLANLLHKFDWEMPAGMRREDIDIDHVLPGIATHRRDPLCLVPKPYAVMGNSE</sequence>
<dbReference type="FunFam" id="1.10.630.10:FF:000011">
    <property type="entry name" value="Cytochrome P450 83B1"/>
    <property type="match status" value="1"/>
</dbReference>
<keyword evidence="6 12" id="KW-0479">Metal-binding</keyword>
<keyword evidence="10 13" id="KW-0503">Monooxygenase</keyword>